<dbReference type="EMBL" id="UGRP01000001">
    <property type="protein sequence ID" value="SUA18328.1"/>
    <property type="molecule type" value="Genomic_DNA"/>
</dbReference>
<evidence type="ECO:0000313" key="1">
    <source>
        <dbReference type="EMBL" id="SUA18328.1"/>
    </source>
</evidence>
<accession>A0A378VQC1</accession>
<dbReference type="AlphaFoldDB" id="A0A378VQC1"/>
<reference evidence="1 2" key="1">
    <citation type="submission" date="2018-06" db="EMBL/GenBank/DDBJ databases">
        <authorList>
            <consortium name="Pathogen Informatics"/>
            <person name="Doyle S."/>
        </authorList>
    </citation>
    <scope>NUCLEOTIDE SEQUENCE [LARGE SCALE GENOMIC DNA]</scope>
    <source>
        <strain evidence="1 2">NCTC8554</strain>
    </source>
</reference>
<organism evidence="1 2">
    <name type="scientific">Neisseria meningitidis</name>
    <dbReference type="NCBI Taxonomy" id="487"/>
    <lineage>
        <taxon>Bacteria</taxon>
        <taxon>Pseudomonadati</taxon>
        <taxon>Pseudomonadota</taxon>
        <taxon>Betaproteobacteria</taxon>
        <taxon>Neisseriales</taxon>
        <taxon>Neisseriaceae</taxon>
        <taxon>Neisseria</taxon>
    </lineage>
</organism>
<gene>
    <name evidence="1" type="ORF">NCTC8554_00002</name>
</gene>
<protein>
    <submittedName>
        <fullName evidence="1">Uncharacterized protein</fullName>
    </submittedName>
</protein>
<proteinExistence type="predicted"/>
<sequence>MAVVFPTPTGPVKIIYFLSSLRLLAAQQFFHQPLQKAARLGLGWCCDFFRFFSSFHYQRQNRLPIFILSAISEYACCETVFKSTGQKPGCIGCRKIIQNSLRFKGITLYNTLRLTDALVRNADKRIDPGTLANRVRFGQDFNVNGVSGEIG</sequence>
<evidence type="ECO:0000313" key="2">
    <source>
        <dbReference type="Proteomes" id="UP000254176"/>
    </source>
</evidence>
<name>A0A378VQC1_NEIME</name>
<dbReference type="Proteomes" id="UP000254176">
    <property type="component" value="Unassembled WGS sequence"/>
</dbReference>